<dbReference type="CDD" id="cd16669">
    <property type="entry name" value="RING-H2_RNF181"/>
    <property type="match status" value="1"/>
</dbReference>
<evidence type="ECO:0000256" key="4">
    <source>
        <dbReference type="ARBA" id="ARBA00022723"/>
    </source>
</evidence>
<dbReference type="GO" id="GO:0061630">
    <property type="term" value="F:ubiquitin protein ligase activity"/>
    <property type="evidence" value="ECO:0007669"/>
    <property type="project" value="UniProtKB-EC"/>
</dbReference>
<evidence type="ECO:0000256" key="6">
    <source>
        <dbReference type="ARBA" id="ARBA00022786"/>
    </source>
</evidence>
<protein>
    <recommendedName>
        <fullName evidence="2">RING-type E3 ubiquitin transferase</fullName>
        <ecNumber evidence="2">2.3.2.27</ecNumber>
    </recommendedName>
</protein>
<dbReference type="PANTHER" id="PTHR15710:SF217">
    <property type="entry name" value="E3 UBIQUITIN-PROTEIN LIGASE RDUF2"/>
    <property type="match status" value="1"/>
</dbReference>
<evidence type="ECO:0000259" key="9">
    <source>
        <dbReference type="PROSITE" id="PS50089"/>
    </source>
</evidence>
<evidence type="ECO:0000313" key="10">
    <source>
        <dbReference type="EMBL" id="KAK4749013.1"/>
    </source>
</evidence>
<dbReference type="SUPFAM" id="SSF57850">
    <property type="entry name" value="RING/U-box"/>
    <property type="match status" value="1"/>
</dbReference>
<evidence type="ECO:0000256" key="8">
    <source>
        <dbReference type="PROSITE-ProRule" id="PRU00175"/>
    </source>
</evidence>
<dbReference type="GO" id="GO:0016567">
    <property type="term" value="P:protein ubiquitination"/>
    <property type="evidence" value="ECO:0007669"/>
    <property type="project" value="TreeGrafter"/>
</dbReference>
<dbReference type="Gene3D" id="3.30.40.10">
    <property type="entry name" value="Zinc/RING finger domain, C3HC4 (zinc finger)"/>
    <property type="match status" value="1"/>
</dbReference>
<dbReference type="AlphaFoldDB" id="A0AAN7GXS6"/>
<evidence type="ECO:0000256" key="3">
    <source>
        <dbReference type="ARBA" id="ARBA00022679"/>
    </source>
</evidence>
<dbReference type="Proteomes" id="UP001345219">
    <property type="component" value="Chromosome 21"/>
</dbReference>
<dbReference type="EC" id="2.3.2.27" evidence="2"/>
<evidence type="ECO:0000256" key="2">
    <source>
        <dbReference type="ARBA" id="ARBA00012483"/>
    </source>
</evidence>
<dbReference type="SMART" id="SM00184">
    <property type="entry name" value="RING"/>
    <property type="match status" value="1"/>
</dbReference>
<proteinExistence type="predicted"/>
<keyword evidence="7" id="KW-0862">Zinc</keyword>
<keyword evidence="11" id="KW-1185">Reference proteome</keyword>
<dbReference type="GO" id="GO:0008270">
    <property type="term" value="F:zinc ion binding"/>
    <property type="evidence" value="ECO:0007669"/>
    <property type="project" value="UniProtKB-KW"/>
</dbReference>
<dbReference type="Pfam" id="PF13639">
    <property type="entry name" value="zf-RING_2"/>
    <property type="match status" value="1"/>
</dbReference>
<organism evidence="10 11">
    <name type="scientific">Trapa incisa</name>
    <dbReference type="NCBI Taxonomy" id="236973"/>
    <lineage>
        <taxon>Eukaryota</taxon>
        <taxon>Viridiplantae</taxon>
        <taxon>Streptophyta</taxon>
        <taxon>Embryophyta</taxon>
        <taxon>Tracheophyta</taxon>
        <taxon>Spermatophyta</taxon>
        <taxon>Magnoliopsida</taxon>
        <taxon>eudicotyledons</taxon>
        <taxon>Gunneridae</taxon>
        <taxon>Pentapetalae</taxon>
        <taxon>rosids</taxon>
        <taxon>malvids</taxon>
        <taxon>Myrtales</taxon>
        <taxon>Lythraceae</taxon>
        <taxon>Trapa</taxon>
    </lineage>
</organism>
<evidence type="ECO:0000256" key="5">
    <source>
        <dbReference type="ARBA" id="ARBA00022771"/>
    </source>
</evidence>
<dbReference type="EMBL" id="JAXIOK010000018">
    <property type="protein sequence ID" value="KAK4749013.1"/>
    <property type="molecule type" value="Genomic_DNA"/>
</dbReference>
<comment type="caution">
    <text evidence="10">The sequence shown here is derived from an EMBL/GenBank/DDBJ whole genome shotgun (WGS) entry which is preliminary data.</text>
</comment>
<evidence type="ECO:0000313" key="11">
    <source>
        <dbReference type="Proteomes" id="UP001345219"/>
    </source>
</evidence>
<dbReference type="GO" id="GO:0005737">
    <property type="term" value="C:cytoplasm"/>
    <property type="evidence" value="ECO:0007669"/>
    <property type="project" value="TreeGrafter"/>
</dbReference>
<dbReference type="InterPro" id="IPR013083">
    <property type="entry name" value="Znf_RING/FYVE/PHD"/>
</dbReference>
<keyword evidence="6" id="KW-0833">Ubl conjugation pathway</keyword>
<sequence>MAVEASISYVQPLHRQRNLHVHAPLPSFEDPYWSPRSHHRLLDIHVESDPFPLDPSLDCADVLFDSESSDLLSRRESQASFVMDLFQQRVEQSHAVVVFDEGSSESIPGTFEELSFGIVDAGEVSGMDNLEVDLGLGLVMERTGNDMLMVDGRGDGGDDYDDGDGIFFIERWTRDSASDPVQLAGSESEMLPDFGECIHYDGDYGFGERVDGEENEDDVSSIHFYWDSLQLEERREAEASEEFEWEEVDDHVDGRDVLSLCVDDLGSGSVSVSLMPAVDAGEDEVNVDRIGISGSMEWEVLLNTGHLDLNPVLVETAETEPYFDDHDDYIYTADHGMLIGQVTEDINAVVGKPPASISVIENLPLVVMSKEDVKNNESICPVCKDEFNVGEEALQLPCGHHYHSACIVMWLGMRNTCPVCRYELPTDDADYENWRNRRAST</sequence>
<evidence type="ECO:0000256" key="1">
    <source>
        <dbReference type="ARBA" id="ARBA00000900"/>
    </source>
</evidence>
<keyword evidence="5 8" id="KW-0863">Zinc-finger</keyword>
<name>A0AAN7GXS6_9MYRT</name>
<feature type="domain" description="RING-type" evidence="9">
    <location>
        <begin position="380"/>
        <end position="421"/>
    </location>
</feature>
<dbReference type="PROSITE" id="PS50089">
    <property type="entry name" value="ZF_RING_2"/>
    <property type="match status" value="1"/>
</dbReference>
<reference evidence="10 11" key="1">
    <citation type="journal article" date="2023" name="Hortic Res">
        <title>Pangenome of water caltrop reveals structural variations and asymmetric subgenome divergence after allopolyploidization.</title>
        <authorList>
            <person name="Zhang X."/>
            <person name="Chen Y."/>
            <person name="Wang L."/>
            <person name="Yuan Y."/>
            <person name="Fang M."/>
            <person name="Shi L."/>
            <person name="Lu R."/>
            <person name="Comes H.P."/>
            <person name="Ma Y."/>
            <person name="Chen Y."/>
            <person name="Huang G."/>
            <person name="Zhou Y."/>
            <person name="Zheng Z."/>
            <person name="Qiu Y."/>
        </authorList>
    </citation>
    <scope>NUCLEOTIDE SEQUENCE [LARGE SCALE GENOMIC DNA]</scope>
    <source>
        <tissue evidence="10">Roots</tissue>
    </source>
</reference>
<keyword evidence="3" id="KW-0808">Transferase</keyword>
<comment type="catalytic activity">
    <reaction evidence="1">
        <text>S-ubiquitinyl-[E2 ubiquitin-conjugating enzyme]-L-cysteine + [acceptor protein]-L-lysine = [E2 ubiquitin-conjugating enzyme]-L-cysteine + N(6)-ubiquitinyl-[acceptor protein]-L-lysine.</text>
        <dbReference type="EC" id="2.3.2.27"/>
    </reaction>
</comment>
<gene>
    <name evidence="10" type="ORF">SAY87_026462</name>
</gene>
<keyword evidence="4" id="KW-0479">Metal-binding</keyword>
<dbReference type="FunFam" id="3.30.40.10:FF:000022">
    <property type="entry name" value="E3 ubiquitin-protein ligase RING1-like"/>
    <property type="match status" value="1"/>
</dbReference>
<dbReference type="InterPro" id="IPR001841">
    <property type="entry name" value="Znf_RING"/>
</dbReference>
<accession>A0AAN7GXS6</accession>
<dbReference type="PANTHER" id="PTHR15710">
    <property type="entry name" value="E3 UBIQUITIN-PROTEIN LIGASE PRAJA"/>
    <property type="match status" value="1"/>
</dbReference>
<evidence type="ECO:0000256" key="7">
    <source>
        <dbReference type="ARBA" id="ARBA00022833"/>
    </source>
</evidence>